<dbReference type="SUPFAM" id="SSF52343">
    <property type="entry name" value="Ferredoxin reductase-like, C-terminal NADP-linked domain"/>
    <property type="match status" value="1"/>
</dbReference>
<dbReference type="InterPro" id="IPR001094">
    <property type="entry name" value="Flavdoxin-like"/>
</dbReference>
<dbReference type="InterPro" id="IPR003097">
    <property type="entry name" value="CysJ-like_FAD-binding"/>
</dbReference>
<evidence type="ECO:0000259" key="8">
    <source>
        <dbReference type="PROSITE" id="PS50902"/>
    </source>
</evidence>
<dbReference type="InterPro" id="IPR001433">
    <property type="entry name" value="OxRdtase_FAD/NAD-bd"/>
</dbReference>
<evidence type="ECO:0000313" key="11">
    <source>
        <dbReference type="Proteomes" id="UP001219567"/>
    </source>
</evidence>
<dbReference type="PRINTS" id="PR00369">
    <property type="entry name" value="FLAVODOXIN"/>
</dbReference>
<dbReference type="AlphaFoldDB" id="A0AAJ5YPU9"/>
<comment type="cofactor">
    <cofactor evidence="1">
        <name>FMN</name>
        <dbReference type="ChEBI" id="CHEBI:58210"/>
    </cofactor>
</comment>
<evidence type="ECO:0000256" key="4">
    <source>
        <dbReference type="ARBA" id="ARBA00022643"/>
    </source>
</evidence>
<dbReference type="Pfam" id="PF00258">
    <property type="entry name" value="Flavodoxin_1"/>
    <property type="match status" value="1"/>
</dbReference>
<sequence>MDHDIATSYQELNLTPKDEGHILRSTTDRFITILYATETGNAEEVAERIARLAYRRHIRVNLKNMEFYDKTDLVNETLVIFVVSTTGNGEFPAPARPFWQFLLRSNLPNDILSELDFTVFGLGDSNYPRFCWAARMLQKRLQQLGGNNWLEEGEADDQHYLGIDGALDPWLDSLKAKLDIVMPIPSGMEKIDDEALLPPRVYTQTTGAMPKDFTDPTKIHAKIIRNLRITSEDHWQDVRLLEMELDESIAKPAYRAGDIACLMPTNSEESVETLMSRLGWSESADLQIQLENTDHFRPLPEPLASENQQGSLTLRRLLTRYLDPFSVPRRSFFETIAHFSPPDHREHEKLQEFLRPGEGTDDMYEYAQRVRRTMAEVLYEFTSVSIPIKYVMDVFPMLRERQYSIASSPSLYGRTIQLLIALVSYKTRLQKPRQGVGSAWIASLTPSTRIPLRLISGSMLLPAQPTVPILAIGPGTGIAPIRSIVQERIATDPSAIDNTLVLGCRYSHRDFLLKAEWEMLADKSTSAGDDAEIDEQLASAVQSLAMRKPLIKLFVAASRDQSEKVYVQDVLRSQAALVWNILGTQRGIAYLSG</sequence>
<protein>
    <submittedName>
        <fullName evidence="10">NAPDH-dependent diflavin reductase</fullName>
    </submittedName>
</protein>
<proteinExistence type="predicted"/>
<evidence type="ECO:0000256" key="1">
    <source>
        <dbReference type="ARBA" id="ARBA00001917"/>
    </source>
</evidence>
<feature type="domain" description="FAD-binding FR-type" evidence="9">
    <location>
        <begin position="216"/>
        <end position="462"/>
    </location>
</feature>
<feature type="domain" description="Flavodoxin-like" evidence="8">
    <location>
        <begin position="31"/>
        <end position="175"/>
    </location>
</feature>
<name>A0AAJ5YPU9_9BASI</name>
<accession>A0AAJ5YPU9</accession>
<keyword evidence="4" id="KW-0288">FMN</keyword>
<dbReference type="InterPro" id="IPR017938">
    <property type="entry name" value="Riboflavin_synthase-like_b-brl"/>
</dbReference>
<dbReference type="SUPFAM" id="SSF63380">
    <property type="entry name" value="Riboflavin synthase domain-like"/>
    <property type="match status" value="1"/>
</dbReference>
<evidence type="ECO:0000256" key="2">
    <source>
        <dbReference type="ARBA" id="ARBA00001974"/>
    </source>
</evidence>
<dbReference type="Gene3D" id="3.40.50.80">
    <property type="entry name" value="Nucleotide-binding domain of ferredoxin-NADP reductase (FNR) module"/>
    <property type="match status" value="1"/>
</dbReference>
<gene>
    <name evidence="10" type="primary">TAH18_1</name>
    <name evidence="10" type="ORF">MYAM1_000655</name>
</gene>
<dbReference type="PANTHER" id="PTHR19384:SF10">
    <property type="entry name" value="NADPH-DEPENDENT DIFLAVIN OXIDOREDUCTASE 1"/>
    <property type="match status" value="1"/>
</dbReference>
<comment type="cofactor">
    <cofactor evidence="2">
        <name>FAD</name>
        <dbReference type="ChEBI" id="CHEBI:57692"/>
    </cofactor>
</comment>
<keyword evidence="5" id="KW-0274">FAD</keyword>
<keyword evidence="3" id="KW-0285">Flavoprotein</keyword>
<dbReference type="Pfam" id="PF00667">
    <property type="entry name" value="FAD_binding_1"/>
    <property type="match status" value="1"/>
</dbReference>
<dbReference type="InterPro" id="IPR001709">
    <property type="entry name" value="Flavoprot_Pyr_Nucl_cyt_Rdtase"/>
</dbReference>
<dbReference type="InterPro" id="IPR039261">
    <property type="entry name" value="FNR_nucleotide-bd"/>
</dbReference>
<dbReference type="PROSITE" id="PS50902">
    <property type="entry name" value="FLAVODOXIN_LIKE"/>
    <property type="match status" value="1"/>
</dbReference>
<dbReference type="FunFam" id="3.40.50.360:FF:000034">
    <property type="entry name" value="NADPH-dependent diflavin oxidoreductase 1"/>
    <property type="match status" value="1"/>
</dbReference>
<dbReference type="Proteomes" id="UP001219567">
    <property type="component" value="Chromosome 1"/>
</dbReference>
<dbReference type="InterPro" id="IPR017927">
    <property type="entry name" value="FAD-bd_FR_type"/>
</dbReference>
<dbReference type="InterPro" id="IPR029039">
    <property type="entry name" value="Flavoprotein-like_sf"/>
</dbReference>
<evidence type="ECO:0000313" key="10">
    <source>
        <dbReference type="EMBL" id="WFC97935.1"/>
    </source>
</evidence>
<dbReference type="PROSITE" id="PS51384">
    <property type="entry name" value="FAD_FR"/>
    <property type="match status" value="1"/>
</dbReference>
<keyword evidence="6" id="KW-0521">NADP</keyword>
<dbReference type="GO" id="GO:0010181">
    <property type="term" value="F:FMN binding"/>
    <property type="evidence" value="ECO:0007669"/>
    <property type="project" value="InterPro"/>
</dbReference>
<dbReference type="Gene3D" id="3.40.50.360">
    <property type="match status" value="1"/>
</dbReference>
<dbReference type="SUPFAM" id="SSF52218">
    <property type="entry name" value="Flavoproteins"/>
    <property type="match status" value="1"/>
</dbReference>
<dbReference type="GO" id="GO:0005829">
    <property type="term" value="C:cytosol"/>
    <property type="evidence" value="ECO:0007669"/>
    <property type="project" value="TreeGrafter"/>
</dbReference>
<keyword evidence="7" id="KW-0560">Oxidoreductase</keyword>
<dbReference type="GO" id="GO:0016491">
    <property type="term" value="F:oxidoreductase activity"/>
    <property type="evidence" value="ECO:0007669"/>
    <property type="project" value="UniProtKB-KW"/>
</dbReference>
<evidence type="ECO:0000256" key="7">
    <source>
        <dbReference type="ARBA" id="ARBA00023002"/>
    </source>
</evidence>
<evidence type="ECO:0000256" key="5">
    <source>
        <dbReference type="ARBA" id="ARBA00022827"/>
    </source>
</evidence>
<dbReference type="InterPro" id="IPR008254">
    <property type="entry name" value="Flavodoxin/NO_synth"/>
</dbReference>
<dbReference type="PANTHER" id="PTHR19384">
    <property type="entry name" value="NITRIC OXIDE SYNTHASE-RELATED"/>
    <property type="match status" value="1"/>
</dbReference>
<dbReference type="EMBL" id="CP119943">
    <property type="protein sequence ID" value="WFC97935.1"/>
    <property type="molecule type" value="Genomic_DNA"/>
</dbReference>
<dbReference type="InterPro" id="IPR023173">
    <property type="entry name" value="NADPH_Cyt_P450_Rdtase_alpha"/>
</dbReference>
<dbReference type="Gene3D" id="1.20.990.10">
    <property type="entry name" value="NADPH-cytochrome p450 Reductase, Chain A, domain 3"/>
    <property type="match status" value="1"/>
</dbReference>
<keyword evidence="11" id="KW-1185">Reference proteome</keyword>
<reference evidence="10 11" key="1">
    <citation type="submission" date="2023-03" db="EMBL/GenBank/DDBJ databases">
        <title>Mating type loci evolution in Malassezia.</title>
        <authorList>
            <person name="Coelho M.A."/>
        </authorList>
    </citation>
    <scope>NUCLEOTIDE SEQUENCE [LARGE SCALE GENOMIC DNA]</scope>
    <source>
        <strain evidence="10 11">CBS 9725</strain>
    </source>
</reference>
<dbReference type="GO" id="GO:0050660">
    <property type="term" value="F:flavin adenine dinucleotide binding"/>
    <property type="evidence" value="ECO:0007669"/>
    <property type="project" value="TreeGrafter"/>
</dbReference>
<dbReference type="Gene3D" id="2.40.30.10">
    <property type="entry name" value="Translation factors"/>
    <property type="match status" value="1"/>
</dbReference>
<evidence type="ECO:0000259" key="9">
    <source>
        <dbReference type="PROSITE" id="PS51384"/>
    </source>
</evidence>
<evidence type="ECO:0000256" key="3">
    <source>
        <dbReference type="ARBA" id="ARBA00022630"/>
    </source>
</evidence>
<dbReference type="Pfam" id="PF00175">
    <property type="entry name" value="NAD_binding_1"/>
    <property type="match status" value="1"/>
</dbReference>
<organism evidence="10 11">
    <name type="scientific">Malassezia yamatoensis</name>
    <dbReference type="NCBI Taxonomy" id="253288"/>
    <lineage>
        <taxon>Eukaryota</taxon>
        <taxon>Fungi</taxon>
        <taxon>Dikarya</taxon>
        <taxon>Basidiomycota</taxon>
        <taxon>Ustilaginomycotina</taxon>
        <taxon>Malasseziomycetes</taxon>
        <taxon>Malasseziales</taxon>
        <taxon>Malasseziaceae</taxon>
        <taxon>Malassezia</taxon>
    </lineage>
</organism>
<evidence type="ECO:0000256" key="6">
    <source>
        <dbReference type="ARBA" id="ARBA00022857"/>
    </source>
</evidence>
<dbReference type="PRINTS" id="PR00371">
    <property type="entry name" value="FPNCR"/>
</dbReference>